<evidence type="ECO:0000313" key="1">
    <source>
        <dbReference type="EMBL" id="NBI05236.1"/>
    </source>
</evidence>
<dbReference type="OrthoDB" id="1907273at2"/>
<proteinExistence type="predicted"/>
<keyword evidence="2" id="KW-1185">Reference proteome</keyword>
<gene>
    <name evidence="1" type="ORF">D3Z33_00010</name>
</gene>
<name>A0A845QUQ6_9CLOT</name>
<dbReference type="Proteomes" id="UP000467132">
    <property type="component" value="Unassembled WGS sequence"/>
</dbReference>
<dbReference type="InterPro" id="IPR021398">
    <property type="entry name" value="DUF3037"/>
</dbReference>
<organism evidence="1 2">
    <name type="scientific">Senegalia massiliensis</name>
    <dbReference type="NCBI Taxonomy" id="1720316"/>
    <lineage>
        <taxon>Bacteria</taxon>
        <taxon>Bacillati</taxon>
        <taxon>Bacillota</taxon>
        <taxon>Clostridia</taxon>
        <taxon>Eubacteriales</taxon>
        <taxon>Clostridiaceae</taxon>
        <taxon>Senegalia</taxon>
    </lineage>
</organism>
<protein>
    <submittedName>
        <fullName evidence="1">DUF3037 domain-containing protein</fullName>
    </submittedName>
</protein>
<accession>A0A845QUQ6</accession>
<dbReference type="RefSeq" id="WP_160195756.1">
    <property type="nucleotide sequence ID" value="NZ_QXXA01000001.1"/>
</dbReference>
<dbReference type="Pfam" id="PF11236">
    <property type="entry name" value="DUF3037"/>
    <property type="match status" value="1"/>
</dbReference>
<sequence>MEERKAVWYSIIRYSPDNLSGEVINVGILLHNFENQSSIKFSILEENSSKIRSIIEKQSGINLYKSYKDILEYYLSKSKETVDGSVGEISIGSYYSENFLNNLYEYFKNKKLTITKPNFAFTSNVEILFKGLFEQYVGSKYLDKTPKTLTAKKFVKEYFQTKKLLDRKVKSDIELNPLNNLNEFKIKIDFTFKNGVWNYMQAVPNLYSSKDNSDWLAKTEYFINNLNETDFKVHLLYKASDFTDNKSIYKFFNYLTSKNMNIAEINVDEKDKINKLCDYIEEEAEDLEGYKVS</sequence>
<dbReference type="EMBL" id="QXXA01000001">
    <property type="protein sequence ID" value="NBI05236.1"/>
    <property type="molecule type" value="Genomic_DNA"/>
</dbReference>
<comment type="caution">
    <text evidence="1">The sequence shown here is derived from an EMBL/GenBank/DDBJ whole genome shotgun (WGS) entry which is preliminary data.</text>
</comment>
<dbReference type="AlphaFoldDB" id="A0A845QUQ6"/>
<evidence type="ECO:0000313" key="2">
    <source>
        <dbReference type="Proteomes" id="UP000467132"/>
    </source>
</evidence>
<reference evidence="1 2" key="1">
    <citation type="submission" date="2018-08" db="EMBL/GenBank/DDBJ databases">
        <title>Murine metabolic-syndrome-specific gut microbial biobank.</title>
        <authorList>
            <person name="Liu C."/>
        </authorList>
    </citation>
    <scope>NUCLEOTIDE SEQUENCE [LARGE SCALE GENOMIC DNA]</scope>
    <source>
        <strain evidence="1 2">583</strain>
    </source>
</reference>